<dbReference type="GO" id="GO:0008360">
    <property type="term" value="P:regulation of cell shape"/>
    <property type="evidence" value="ECO:0007669"/>
    <property type="project" value="UniProtKB-UniRule"/>
</dbReference>
<dbReference type="GO" id="GO:0008955">
    <property type="term" value="F:peptidoglycan glycosyltransferase activity"/>
    <property type="evidence" value="ECO:0007669"/>
    <property type="project" value="UniProtKB-UniRule"/>
</dbReference>
<feature type="domain" description="Penicillin-binding protein transpeptidase" evidence="26">
    <location>
        <begin position="453"/>
        <end position="697"/>
    </location>
</feature>
<evidence type="ECO:0000256" key="3">
    <source>
        <dbReference type="ARBA" id="ARBA00004752"/>
    </source>
</evidence>
<dbReference type="GO" id="GO:0030288">
    <property type="term" value="C:outer membrane-bounded periplasmic space"/>
    <property type="evidence" value="ECO:0007669"/>
    <property type="project" value="TreeGrafter"/>
</dbReference>
<name>A0A4R6M5I4_9GAMM</name>
<evidence type="ECO:0000256" key="19">
    <source>
        <dbReference type="ARBA" id="ARBA00032454"/>
    </source>
</evidence>
<dbReference type="Proteomes" id="UP000294656">
    <property type="component" value="Unassembled WGS sequence"/>
</dbReference>
<dbReference type="GO" id="GO:0046677">
    <property type="term" value="P:response to antibiotic"/>
    <property type="evidence" value="ECO:0007669"/>
    <property type="project" value="UniProtKB-KW"/>
</dbReference>
<keyword evidence="25" id="KW-1133">Transmembrane helix</keyword>
<dbReference type="GO" id="GO:0009002">
    <property type="term" value="F:serine-type D-Ala-D-Ala carboxypeptidase activity"/>
    <property type="evidence" value="ECO:0007669"/>
    <property type="project" value="UniProtKB-EC"/>
</dbReference>
<dbReference type="RefSeq" id="WP_133504632.1">
    <property type="nucleotide sequence ID" value="NZ_SNXC01000014.1"/>
</dbReference>
<keyword evidence="17" id="KW-0511">Multifunctional enzyme</keyword>
<keyword evidence="7" id="KW-1003">Cell membrane</keyword>
<dbReference type="InterPro" id="IPR028166">
    <property type="entry name" value="UB2H"/>
</dbReference>
<evidence type="ECO:0000313" key="30">
    <source>
        <dbReference type="Proteomes" id="UP000294656"/>
    </source>
</evidence>
<dbReference type="AlphaFoldDB" id="A0A4R6M5I4"/>
<evidence type="ECO:0000256" key="13">
    <source>
        <dbReference type="ARBA" id="ARBA00022960"/>
    </source>
</evidence>
<dbReference type="PANTHER" id="PTHR32282">
    <property type="entry name" value="BINDING PROTEIN TRANSPEPTIDASE, PUTATIVE-RELATED"/>
    <property type="match status" value="1"/>
</dbReference>
<dbReference type="InterPro" id="IPR050396">
    <property type="entry name" value="Glycosyltr_51/Transpeptidase"/>
</dbReference>
<sequence>MTKRNASPRPKKSRSTPTTRKTQGNRRRTAKRKSVKKSLIRRSFDFLFKWSLILGCIASIPFMGWLWILDQDVTNRFEGQKWQVPSEVYSAPVVLKSGTKWTKKELEDLLNDAGYRFGKNSQQVGWAAKSRTKVSANLRSFDNADGHHKGRRLIFSFPNGELRIQTLAGDLVKAAYLEPQVIGHLYGGNSEQREILTYDQIPSTLIEILTTTEDRDFFSHHGISLMGILRAAWVNLNHGSRIQGGSTLTQQLVKNMFLTSERTYTRKIKEVFMSLLLEYRYSKQEILTAYMNEVYLAQLGSRELRGFAAASRYFFGRPLNELNISEYALLVGMVKGPSLYNPKRNPDRAKQRRNVIINLLHDQSKLSASDARILKHEPIKLNEANKQRSMFGDYLDVVQMQLERDFDRSVLATENLKIYTGVDVRAQRAATRALQGSTQQLAKRDKKLNHLQGAMVVTDRESGYVKAIVGSTKQLYTGFNRALGAVRPIGSLVKPPIYLSAIASGRYTWWSRVEDKRQPIKMSGNVWQPENYDRKEHGEVPLYIALAKSYNLATIDLVTQLGFSRVDQVLKELGVKRPFRMLPSVALGAIELSPFEVARLYQPIASIGKSSELGIVLAVANHDGQILKRFNHKGRVPFTSSSLAVAREGMVLVPQLGTAKAAQKAFPDLRFAAKTGTTNNQRDSWYVSITEDTVSTIWLGLDNNNPMSITGSSGAQRVWIDFAHRYTQNSLSKKLPKGALRLNILEDEFKIAADRCQQKISLTFIDGTQPNDSSSCIWPF</sequence>
<dbReference type="GO" id="GO:0009274">
    <property type="term" value="C:peptidoglycan-based cell wall"/>
    <property type="evidence" value="ECO:0007669"/>
    <property type="project" value="UniProtKB-UniRule"/>
</dbReference>
<keyword evidence="10 22" id="KW-0328">Glycosyltransferase</keyword>
<keyword evidence="13 22" id="KW-0133">Cell shape</keyword>
<comment type="catalytic activity">
    <reaction evidence="20">
        <text>Preferential cleavage: (Ac)2-L-Lys-D-Ala-|-D-Ala. Also transpeptidation of peptidyl-alanyl moieties that are N-acyl substituents of D-alanine.</text>
        <dbReference type="EC" id="3.4.16.4"/>
    </reaction>
</comment>
<evidence type="ECO:0000256" key="12">
    <source>
        <dbReference type="ARBA" id="ARBA00022801"/>
    </source>
</evidence>
<evidence type="ECO:0000256" key="23">
    <source>
        <dbReference type="PIRSR" id="PIRSR002799-1"/>
    </source>
</evidence>
<dbReference type="InterPro" id="IPR023346">
    <property type="entry name" value="Lysozyme-like_dom_sf"/>
</dbReference>
<evidence type="ECO:0000256" key="14">
    <source>
        <dbReference type="ARBA" id="ARBA00022984"/>
    </source>
</evidence>
<evidence type="ECO:0000313" key="29">
    <source>
        <dbReference type="EMBL" id="TDO96336.1"/>
    </source>
</evidence>
<reference evidence="29 30" key="1">
    <citation type="submission" date="2019-03" db="EMBL/GenBank/DDBJ databases">
        <title>Genomic Encyclopedia of Type Strains, Phase III (KMG-III): the genomes of soil and plant-associated and newly described type strains.</title>
        <authorList>
            <person name="Whitman W."/>
        </authorList>
    </citation>
    <scope>NUCLEOTIDE SEQUENCE [LARGE SCALE GENOMIC DNA]</scope>
    <source>
        <strain evidence="29 30">CECT 7378</strain>
    </source>
</reference>
<dbReference type="PANTHER" id="PTHR32282:SF11">
    <property type="entry name" value="PENICILLIN-BINDING PROTEIN 1B"/>
    <property type="match status" value="1"/>
</dbReference>
<feature type="compositionally biased region" description="Basic residues" evidence="24">
    <location>
        <begin position="23"/>
        <end position="34"/>
    </location>
</feature>
<evidence type="ECO:0000259" key="27">
    <source>
        <dbReference type="Pfam" id="PF00912"/>
    </source>
</evidence>
<dbReference type="OrthoDB" id="9766909at2"/>
<dbReference type="Gene3D" id="3.40.710.10">
    <property type="entry name" value="DD-peptidase/beta-lactamase superfamily"/>
    <property type="match status" value="1"/>
</dbReference>
<dbReference type="SUPFAM" id="SSF56601">
    <property type="entry name" value="beta-lactamase/transpeptidase-like"/>
    <property type="match status" value="1"/>
</dbReference>
<evidence type="ECO:0000256" key="4">
    <source>
        <dbReference type="ARBA" id="ARBA00007090"/>
    </source>
</evidence>
<dbReference type="InterPro" id="IPR001264">
    <property type="entry name" value="Glyco_trans_51"/>
</dbReference>
<evidence type="ECO:0000259" key="26">
    <source>
        <dbReference type="Pfam" id="PF00905"/>
    </source>
</evidence>
<dbReference type="PIRSF" id="PIRSF002799">
    <property type="entry name" value="PBP_1b"/>
    <property type="match status" value="1"/>
</dbReference>
<gene>
    <name evidence="29" type="ORF">DFP79_2909</name>
</gene>
<evidence type="ECO:0000256" key="18">
    <source>
        <dbReference type="ARBA" id="ARBA00023316"/>
    </source>
</evidence>
<feature type="domain" description="Bifunctional transglycosylase second" evidence="28">
    <location>
        <begin position="95"/>
        <end position="162"/>
    </location>
</feature>
<evidence type="ECO:0000256" key="20">
    <source>
        <dbReference type="ARBA" id="ARBA00034000"/>
    </source>
</evidence>
<evidence type="ECO:0000259" key="28">
    <source>
        <dbReference type="Pfam" id="PF14814"/>
    </source>
</evidence>
<dbReference type="SUPFAM" id="SSF53955">
    <property type="entry name" value="Lysozyme-like"/>
    <property type="match status" value="1"/>
</dbReference>
<comment type="similarity">
    <text evidence="4 22">In the C-terminal section; belongs to the transpeptidase family.</text>
</comment>
<dbReference type="UniPathway" id="UPA00219"/>
<dbReference type="Pfam" id="PF00905">
    <property type="entry name" value="Transpeptidase"/>
    <property type="match status" value="1"/>
</dbReference>
<dbReference type="GO" id="GO:0071555">
    <property type="term" value="P:cell wall organization"/>
    <property type="evidence" value="ECO:0007669"/>
    <property type="project" value="UniProtKB-UniRule"/>
</dbReference>
<feature type="region of interest" description="Disordered" evidence="24">
    <location>
        <begin position="1"/>
        <end position="34"/>
    </location>
</feature>
<evidence type="ECO:0000256" key="11">
    <source>
        <dbReference type="ARBA" id="ARBA00022679"/>
    </source>
</evidence>
<dbReference type="InterPro" id="IPR036950">
    <property type="entry name" value="PBP_transglycosylase"/>
</dbReference>
<keyword evidence="11 22" id="KW-0808">Transferase</keyword>
<evidence type="ECO:0000256" key="24">
    <source>
        <dbReference type="SAM" id="MobiDB-lite"/>
    </source>
</evidence>
<dbReference type="GO" id="GO:0006508">
    <property type="term" value="P:proteolysis"/>
    <property type="evidence" value="ECO:0007669"/>
    <property type="project" value="UniProtKB-KW"/>
</dbReference>
<dbReference type="GO" id="GO:0008658">
    <property type="term" value="F:penicillin binding"/>
    <property type="evidence" value="ECO:0007669"/>
    <property type="project" value="InterPro"/>
</dbReference>
<dbReference type="GO" id="GO:0005886">
    <property type="term" value="C:plasma membrane"/>
    <property type="evidence" value="ECO:0007669"/>
    <property type="project" value="UniProtKB-SubCell"/>
</dbReference>
<evidence type="ECO:0000256" key="2">
    <source>
        <dbReference type="ARBA" id="ARBA00004236"/>
    </source>
</evidence>
<evidence type="ECO:0000256" key="10">
    <source>
        <dbReference type="ARBA" id="ARBA00022676"/>
    </source>
</evidence>
<protein>
    <recommendedName>
        <fullName evidence="6 22">Penicillin-binding protein 1B</fullName>
        <shortName evidence="22">PBP-1b</shortName>
        <shortName evidence="22">PBP1b</shortName>
    </recommendedName>
    <alternativeName>
        <fullName evidence="19 22">Murein polymerase</fullName>
    </alternativeName>
</protein>
<dbReference type="GO" id="GO:0009252">
    <property type="term" value="P:peptidoglycan biosynthetic process"/>
    <property type="evidence" value="ECO:0007669"/>
    <property type="project" value="UniProtKB-UniRule"/>
</dbReference>
<evidence type="ECO:0000256" key="5">
    <source>
        <dbReference type="ARBA" id="ARBA00007739"/>
    </source>
</evidence>
<evidence type="ECO:0000256" key="17">
    <source>
        <dbReference type="ARBA" id="ARBA00023268"/>
    </source>
</evidence>
<evidence type="ECO:0000256" key="9">
    <source>
        <dbReference type="ARBA" id="ARBA00022670"/>
    </source>
</evidence>
<keyword evidence="25" id="KW-0812">Transmembrane</keyword>
<evidence type="ECO:0000256" key="22">
    <source>
        <dbReference type="PIRNR" id="PIRNR002799"/>
    </source>
</evidence>
<feature type="domain" description="Glycosyl transferase family 51" evidence="27">
    <location>
        <begin position="181"/>
        <end position="359"/>
    </location>
</feature>
<evidence type="ECO:0000256" key="7">
    <source>
        <dbReference type="ARBA" id="ARBA00022475"/>
    </source>
</evidence>
<keyword evidence="30" id="KW-1185">Reference proteome</keyword>
<dbReference type="Pfam" id="PF00912">
    <property type="entry name" value="Transgly"/>
    <property type="match status" value="1"/>
</dbReference>
<comment type="caution">
    <text evidence="29">The sequence shown here is derived from an EMBL/GenBank/DDBJ whole genome shotgun (WGS) entry which is preliminary data.</text>
</comment>
<comment type="similarity">
    <text evidence="5 22">In the N-terminal section; belongs to the glycosyltransferase 51 family.</text>
</comment>
<dbReference type="Gene3D" id="3.30.2060.10">
    <property type="entry name" value="Penicillin-binding protein 1b domain"/>
    <property type="match status" value="1"/>
</dbReference>
<comment type="function">
    <text evidence="1 22">Cell wall formation. Synthesis of cross-linked peptidoglycan from the lipid intermediates. The enzyme has a penicillin-insensitive transglycosylase N-terminal domain (formation of linear glycan strands) and a penicillin-sensitive transpeptidase C-terminal domain (cross-linking of the peptide subunits).</text>
</comment>
<dbReference type="Pfam" id="PF14814">
    <property type="entry name" value="UB2H"/>
    <property type="match status" value="1"/>
</dbReference>
<dbReference type="InterPro" id="IPR012338">
    <property type="entry name" value="Beta-lactam/transpept-like"/>
</dbReference>
<evidence type="ECO:0000256" key="1">
    <source>
        <dbReference type="ARBA" id="ARBA00002624"/>
    </source>
</evidence>
<keyword evidence="9" id="KW-0645">Protease</keyword>
<proteinExistence type="inferred from homology"/>
<evidence type="ECO:0000256" key="6">
    <source>
        <dbReference type="ARBA" id="ARBA00018637"/>
    </source>
</evidence>
<keyword evidence="8" id="KW-0121">Carboxypeptidase</keyword>
<dbReference type="EMBL" id="SNXC01000014">
    <property type="protein sequence ID" value="TDO96336.1"/>
    <property type="molecule type" value="Genomic_DNA"/>
</dbReference>
<keyword evidence="18 22" id="KW-0961">Cell wall biogenesis/degradation</keyword>
<evidence type="ECO:0000256" key="15">
    <source>
        <dbReference type="ARBA" id="ARBA00023136"/>
    </source>
</evidence>
<evidence type="ECO:0000256" key="8">
    <source>
        <dbReference type="ARBA" id="ARBA00022645"/>
    </source>
</evidence>
<comment type="catalytic activity">
    <reaction evidence="21">
        <text>[GlcNAc-(1-&gt;4)-Mur2Ac(oyl-L-Ala-gamma-D-Glu-L-Lys-D-Ala-D-Ala)](n)-di-trans,octa-cis-undecaprenyl diphosphate + beta-D-GlcNAc-(1-&gt;4)-Mur2Ac(oyl-L-Ala-gamma-D-Glu-L-Lys-D-Ala-D-Ala)-di-trans,octa-cis-undecaprenyl diphosphate = [GlcNAc-(1-&gt;4)-Mur2Ac(oyl-L-Ala-gamma-D-Glu-L-Lys-D-Ala-D-Ala)](n+1)-di-trans,octa-cis-undecaprenyl diphosphate + di-trans,octa-cis-undecaprenyl diphosphate + H(+)</text>
        <dbReference type="Rhea" id="RHEA:23708"/>
        <dbReference type="Rhea" id="RHEA-COMP:9602"/>
        <dbReference type="Rhea" id="RHEA-COMP:9603"/>
        <dbReference type="ChEBI" id="CHEBI:15378"/>
        <dbReference type="ChEBI" id="CHEBI:58405"/>
        <dbReference type="ChEBI" id="CHEBI:60033"/>
        <dbReference type="ChEBI" id="CHEBI:78435"/>
        <dbReference type="EC" id="2.4.99.28"/>
    </reaction>
</comment>
<feature type="transmembrane region" description="Helical" evidence="25">
    <location>
        <begin position="46"/>
        <end position="68"/>
    </location>
</feature>
<comment type="pathway">
    <text evidence="3 22">Cell wall biogenesis; peptidoglycan biosynthesis.</text>
</comment>
<feature type="active site" description="Proton donor; for transglycosylase activity" evidence="23">
    <location>
        <position position="213"/>
    </location>
</feature>
<keyword evidence="15 25" id="KW-0472">Membrane</keyword>
<evidence type="ECO:0000256" key="21">
    <source>
        <dbReference type="ARBA" id="ARBA00049902"/>
    </source>
</evidence>
<comment type="subcellular location">
    <subcellularLocation>
        <location evidence="2">Cell membrane</location>
    </subcellularLocation>
</comment>
<dbReference type="InterPro" id="IPR001460">
    <property type="entry name" value="PCN-bd_Tpept"/>
</dbReference>
<keyword evidence="14 22" id="KW-0573">Peptidoglycan synthesis</keyword>
<organism evidence="29 30">
    <name type="scientific">Marinomonas balearica</name>
    <dbReference type="NCBI Taxonomy" id="491947"/>
    <lineage>
        <taxon>Bacteria</taxon>
        <taxon>Pseudomonadati</taxon>
        <taxon>Pseudomonadota</taxon>
        <taxon>Gammaproteobacteria</taxon>
        <taxon>Oceanospirillales</taxon>
        <taxon>Oceanospirillaceae</taxon>
        <taxon>Marinomonas</taxon>
    </lineage>
</organism>
<keyword evidence="16" id="KW-0046">Antibiotic resistance</keyword>
<dbReference type="Gene3D" id="1.10.3810.10">
    <property type="entry name" value="Biosynthetic peptidoglycan transglycosylase-like"/>
    <property type="match status" value="1"/>
</dbReference>
<keyword evidence="12" id="KW-0378">Hydrolase</keyword>
<accession>A0A4R6M5I4</accession>
<evidence type="ECO:0000256" key="25">
    <source>
        <dbReference type="SAM" id="Phobius"/>
    </source>
</evidence>
<dbReference type="InterPro" id="IPR011813">
    <property type="entry name" value="PBP_1b"/>
</dbReference>
<evidence type="ECO:0000256" key="16">
    <source>
        <dbReference type="ARBA" id="ARBA00023251"/>
    </source>
</evidence>
<feature type="active site" description="Acyl-ester intermediate; for transpeptidase activity" evidence="23">
    <location>
        <position position="491"/>
    </location>
</feature>